<dbReference type="EMBL" id="JAMZDY010000001">
    <property type="protein sequence ID" value="MCP2372482.1"/>
    <property type="molecule type" value="Genomic_DNA"/>
</dbReference>
<organism evidence="1 2">
    <name type="scientific">Agromyces terreus</name>
    <dbReference type="NCBI Taxonomy" id="424795"/>
    <lineage>
        <taxon>Bacteria</taxon>
        <taxon>Bacillati</taxon>
        <taxon>Actinomycetota</taxon>
        <taxon>Actinomycetes</taxon>
        <taxon>Micrococcales</taxon>
        <taxon>Microbacteriaceae</taxon>
        <taxon>Agromyces</taxon>
    </lineage>
</organism>
<dbReference type="Proteomes" id="UP001139722">
    <property type="component" value="Unassembled WGS sequence"/>
</dbReference>
<evidence type="ECO:0000313" key="1">
    <source>
        <dbReference type="EMBL" id="MCP2372482.1"/>
    </source>
</evidence>
<evidence type="ECO:0008006" key="3">
    <source>
        <dbReference type="Google" id="ProtNLM"/>
    </source>
</evidence>
<dbReference type="OrthoDB" id="13546at2"/>
<dbReference type="RefSeq" id="WP_156997443.1">
    <property type="nucleotide sequence ID" value="NZ_BAAANU010000001.1"/>
</dbReference>
<sequence>MSRPPFEPVSDRDIRIVSAQLGRQARDVVGIPARCACGAPTVVATAPRLADGTPFPTFYYLSHPAATAAMSFLEAAQLMVECNELLADDAEVAAHYAAAHRDYLADRESFGVVPELAGISAGGMPTRVKCLHALVAHALSAGPGANPMGDLALERSSWSPDVCQCPDYGVDAPGGDGSAADEHADDGSGAA</sequence>
<reference evidence="1" key="1">
    <citation type="submission" date="2022-06" db="EMBL/GenBank/DDBJ databases">
        <title>Sequencing the genomes of 1000 actinobacteria strains.</title>
        <authorList>
            <person name="Klenk H.-P."/>
        </authorList>
    </citation>
    <scope>NUCLEOTIDE SEQUENCE</scope>
    <source>
        <strain evidence="1">DSM 22016</strain>
    </source>
</reference>
<evidence type="ECO:0000313" key="2">
    <source>
        <dbReference type="Proteomes" id="UP001139722"/>
    </source>
</evidence>
<dbReference type="AlphaFoldDB" id="A0A9X2H800"/>
<dbReference type="PANTHER" id="PTHR37163">
    <property type="entry name" value="CONSERVED PROTEIN"/>
    <property type="match status" value="1"/>
</dbReference>
<dbReference type="Pfam" id="PF04417">
    <property type="entry name" value="DUF501"/>
    <property type="match status" value="1"/>
</dbReference>
<dbReference type="InterPro" id="IPR007511">
    <property type="entry name" value="DUF501"/>
</dbReference>
<keyword evidence="2" id="KW-1185">Reference proteome</keyword>
<protein>
    <recommendedName>
        <fullName evidence="3">DUF501 domain-containing protein</fullName>
    </recommendedName>
</protein>
<gene>
    <name evidence="1" type="ORF">BJ978_003158</name>
</gene>
<proteinExistence type="predicted"/>
<accession>A0A9X2H800</accession>
<comment type="caution">
    <text evidence="1">The sequence shown here is derived from an EMBL/GenBank/DDBJ whole genome shotgun (WGS) entry which is preliminary data.</text>
</comment>
<name>A0A9X2H800_9MICO</name>
<dbReference type="PANTHER" id="PTHR37163:SF1">
    <property type="entry name" value="DUF501 DOMAIN-CONTAINING PROTEIN"/>
    <property type="match status" value="1"/>
</dbReference>